<evidence type="ECO:0000313" key="1">
    <source>
        <dbReference type="EMBL" id="WRY34629.1"/>
    </source>
</evidence>
<sequence length="56" mass="6212">MMRVHPQFSKKPRAAAGPLCHVMRALSPPFKYALMQRPAQRLAGRISLGVALRGKL</sequence>
<gene>
    <name evidence="1" type="ORF">RPE78_04870</name>
</gene>
<organism evidence="1 2">
    <name type="scientific">Thioclava litoralis</name>
    <dbReference type="NCBI Taxonomy" id="3076557"/>
    <lineage>
        <taxon>Bacteria</taxon>
        <taxon>Pseudomonadati</taxon>
        <taxon>Pseudomonadota</taxon>
        <taxon>Alphaproteobacteria</taxon>
        <taxon>Rhodobacterales</taxon>
        <taxon>Paracoccaceae</taxon>
        <taxon>Thioclava</taxon>
    </lineage>
</organism>
<name>A0ABZ1E3G0_9RHOB</name>
<proteinExistence type="predicted"/>
<protein>
    <submittedName>
        <fullName evidence="1">Uncharacterized protein</fullName>
    </submittedName>
</protein>
<accession>A0ABZ1E3G0</accession>
<dbReference type="Proteomes" id="UP001623290">
    <property type="component" value="Chromosome"/>
</dbReference>
<reference evidence="1 2" key="1">
    <citation type="submission" date="2023-09" db="EMBL/GenBank/DDBJ databases">
        <title>Thioclava shenzhenensis sp. nov., a multidrug resistant bacteria-antagonizing species isolated from coastal seawater.</title>
        <authorList>
            <person name="Long M."/>
        </authorList>
    </citation>
    <scope>NUCLEOTIDE SEQUENCE [LARGE SCALE GENOMIC DNA]</scope>
    <source>
        <strain evidence="1 2">FTW29</strain>
    </source>
</reference>
<dbReference type="EMBL" id="CP135443">
    <property type="protein sequence ID" value="WRY34629.1"/>
    <property type="molecule type" value="Genomic_DNA"/>
</dbReference>
<evidence type="ECO:0000313" key="2">
    <source>
        <dbReference type="Proteomes" id="UP001623290"/>
    </source>
</evidence>
<dbReference type="RefSeq" id="WP_406721380.1">
    <property type="nucleotide sequence ID" value="NZ_CP135443.1"/>
</dbReference>
<keyword evidence="2" id="KW-1185">Reference proteome</keyword>